<evidence type="ECO:0000256" key="1">
    <source>
        <dbReference type="SAM" id="Coils"/>
    </source>
</evidence>
<feature type="coiled-coil region" evidence="1">
    <location>
        <begin position="144"/>
        <end position="269"/>
    </location>
</feature>
<evidence type="ECO:0000313" key="3">
    <source>
        <dbReference type="RefSeq" id="XP_006815627.1"/>
    </source>
</evidence>
<organism evidence="2 3">
    <name type="scientific">Saccoglossus kowalevskii</name>
    <name type="common">Acorn worm</name>
    <dbReference type="NCBI Taxonomy" id="10224"/>
    <lineage>
        <taxon>Eukaryota</taxon>
        <taxon>Metazoa</taxon>
        <taxon>Hemichordata</taxon>
        <taxon>Enteropneusta</taxon>
        <taxon>Harrimaniidae</taxon>
        <taxon>Saccoglossus</taxon>
    </lineage>
</organism>
<name>A0ABM0M6I6_SACKO</name>
<dbReference type="Proteomes" id="UP000694865">
    <property type="component" value="Unplaced"/>
</dbReference>
<keyword evidence="1" id="KW-0175">Coiled coil</keyword>
<protein>
    <submittedName>
        <fullName evidence="3">Myosin-4-like</fullName>
    </submittedName>
</protein>
<dbReference type="GeneID" id="102804850"/>
<reference evidence="3" key="1">
    <citation type="submission" date="2025-08" db="UniProtKB">
        <authorList>
            <consortium name="RefSeq"/>
        </authorList>
    </citation>
    <scope>IDENTIFICATION</scope>
    <source>
        <tissue evidence="3">Testes</tissue>
    </source>
</reference>
<dbReference type="RefSeq" id="XP_006815627.1">
    <property type="nucleotide sequence ID" value="XM_006815564.1"/>
</dbReference>
<sequence length="328" mass="38692">MGTSQSTKYEYTDVKSSVSKVNDFQSDVDSGTAPCNFASELEYMTTFEGVLQDFVTQFLQMKDENARYRTKCESNILRCFRKKKRSNDYDCPDKIHDLQKMFKAMQEQVFVLVERNGSLHRHVLSSTKDESEVQPNELQKTCLKEKERTEKKQLCNELIDLKLNLEIRDTLRSEAEKNNCELLSSIDLLKQELEKTKDELDKSRDRELKLSDDVIELKENIKELTEIATDTLQKHNCNEEEYEWKISQLEDQLSNFKTCKKEITALRNENRKFKELYGKYKSRRKNTMQHYSGLIGELRKSSPNNSMLEETHSMLTESLRKYDRKSFK</sequence>
<keyword evidence="2" id="KW-1185">Reference proteome</keyword>
<proteinExistence type="predicted"/>
<accession>A0ABM0M6I6</accession>
<evidence type="ECO:0000313" key="2">
    <source>
        <dbReference type="Proteomes" id="UP000694865"/>
    </source>
</evidence>
<gene>
    <name evidence="3" type="primary">LOC102804850</name>
</gene>